<dbReference type="Proteomes" id="UP001420932">
    <property type="component" value="Unassembled WGS sequence"/>
</dbReference>
<evidence type="ECO:0000313" key="2">
    <source>
        <dbReference type="EMBL" id="KAK9099047.1"/>
    </source>
</evidence>
<keyword evidence="3" id="KW-1185">Reference proteome</keyword>
<feature type="compositionally biased region" description="Basic and acidic residues" evidence="1">
    <location>
        <begin position="1"/>
        <end position="18"/>
    </location>
</feature>
<comment type="caution">
    <text evidence="2">The sequence shown here is derived from an EMBL/GenBank/DDBJ whole genome shotgun (WGS) entry which is preliminary data.</text>
</comment>
<sequence length="145" mass="17074">MRRYEKQRSEKKREEKGEKKRKKRKRGEKRERDDEEGGNRQEKEREKERQRREGSSEDEQRRQQQWRTTRTRCTAVGTMKSNDTIHQDADEEYGCRRGEAVTERSGGGSDATAATERRPLASESRLLFIRDMSSYLDLSGSVDIS</sequence>
<feature type="region of interest" description="Disordered" evidence="1">
    <location>
        <begin position="1"/>
        <end position="121"/>
    </location>
</feature>
<dbReference type="EMBL" id="JBBNAF010000011">
    <property type="protein sequence ID" value="KAK9099047.1"/>
    <property type="molecule type" value="Genomic_DNA"/>
</dbReference>
<dbReference type="AlphaFoldDB" id="A0AAP0EY94"/>
<reference evidence="2 3" key="1">
    <citation type="submission" date="2024-01" db="EMBL/GenBank/DDBJ databases">
        <title>Genome assemblies of Stephania.</title>
        <authorList>
            <person name="Yang L."/>
        </authorList>
    </citation>
    <scope>NUCLEOTIDE SEQUENCE [LARGE SCALE GENOMIC DNA]</scope>
    <source>
        <strain evidence="2">YNDBR</strain>
        <tissue evidence="2">Leaf</tissue>
    </source>
</reference>
<protein>
    <submittedName>
        <fullName evidence="2">Uncharacterized protein</fullName>
    </submittedName>
</protein>
<feature type="compositionally biased region" description="Low complexity" evidence="1">
    <location>
        <begin position="63"/>
        <end position="74"/>
    </location>
</feature>
<name>A0AAP0EY94_9MAGN</name>
<evidence type="ECO:0000313" key="3">
    <source>
        <dbReference type="Proteomes" id="UP001420932"/>
    </source>
</evidence>
<accession>A0AAP0EY94</accession>
<feature type="compositionally biased region" description="Basic and acidic residues" evidence="1">
    <location>
        <begin position="28"/>
        <end position="62"/>
    </location>
</feature>
<feature type="compositionally biased region" description="Basic and acidic residues" evidence="1">
    <location>
        <begin position="83"/>
        <end position="102"/>
    </location>
</feature>
<organism evidence="2 3">
    <name type="scientific">Stephania yunnanensis</name>
    <dbReference type="NCBI Taxonomy" id="152371"/>
    <lineage>
        <taxon>Eukaryota</taxon>
        <taxon>Viridiplantae</taxon>
        <taxon>Streptophyta</taxon>
        <taxon>Embryophyta</taxon>
        <taxon>Tracheophyta</taxon>
        <taxon>Spermatophyta</taxon>
        <taxon>Magnoliopsida</taxon>
        <taxon>Ranunculales</taxon>
        <taxon>Menispermaceae</taxon>
        <taxon>Menispermoideae</taxon>
        <taxon>Cissampelideae</taxon>
        <taxon>Stephania</taxon>
    </lineage>
</organism>
<proteinExistence type="predicted"/>
<gene>
    <name evidence="2" type="ORF">Syun_026092</name>
</gene>
<evidence type="ECO:0000256" key="1">
    <source>
        <dbReference type="SAM" id="MobiDB-lite"/>
    </source>
</evidence>